<evidence type="ECO:0000256" key="1">
    <source>
        <dbReference type="ARBA" id="ARBA00022722"/>
    </source>
</evidence>
<evidence type="ECO:0000313" key="8">
    <source>
        <dbReference type="Proteomes" id="UP000034103"/>
    </source>
</evidence>
<feature type="domain" description="CRISPR-associated protein Cas6 C-terminal" evidence="5">
    <location>
        <begin position="158"/>
        <end position="269"/>
    </location>
</feature>
<dbReference type="InterPro" id="IPR019267">
    <property type="entry name" value="CRISPR-assoc_Cas6_C"/>
</dbReference>
<evidence type="ECO:0000256" key="4">
    <source>
        <dbReference type="ARBA" id="ARBA00023118"/>
    </source>
</evidence>
<evidence type="ECO:0000256" key="2">
    <source>
        <dbReference type="ARBA" id="ARBA00022759"/>
    </source>
</evidence>
<dbReference type="EMBL" id="CP011304">
    <property type="protein sequence ID" value="AKE65995.1"/>
    <property type="molecule type" value="Genomic_DNA"/>
</dbReference>
<dbReference type="GO" id="GO:0016788">
    <property type="term" value="F:hydrolase activity, acting on ester bonds"/>
    <property type="evidence" value="ECO:0007669"/>
    <property type="project" value="InterPro"/>
</dbReference>
<protein>
    <submittedName>
        <fullName evidence="7">CRISPR repeat RNA endoribonuclease Cas6</fullName>
    </submittedName>
</protein>
<dbReference type="AlphaFoldDB" id="A0A0F6RN02"/>
<evidence type="ECO:0000256" key="3">
    <source>
        <dbReference type="ARBA" id="ARBA00022801"/>
    </source>
</evidence>
<dbReference type="InterPro" id="IPR010156">
    <property type="entry name" value="CRISPR-assoc_prot_Cas6"/>
</dbReference>
<keyword evidence="4" id="KW-0051">Antiviral defense</keyword>
<dbReference type="Gene3D" id="3.30.70.1890">
    <property type="match status" value="1"/>
</dbReference>
<feature type="domain" description="CRISPR-associated protein Cas6-like N-terminal" evidence="6">
    <location>
        <begin position="1"/>
        <end position="145"/>
    </location>
</feature>
<dbReference type="GO" id="GO:0051607">
    <property type="term" value="P:defense response to virus"/>
    <property type="evidence" value="ECO:0007669"/>
    <property type="project" value="UniProtKB-KW"/>
</dbReference>
<gene>
    <name evidence="7" type="ORF">MYAER_3659</name>
</gene>
<sequence length="277" mass="31680">MPYSLVLNLTPRSPIYPNFLTGRHLHALFLTLVSSVDQELGNILHASDADKAFTLSPLQMQSRRKTINFPRWRHEREIAPETPCWWRISLLDDRLFGKLTPLWLNLNPKQPWHLGSADLVITSVLATPQSVQPWANSCTYQYLYENASETNREFDFLFATPVTFRQGKFDSALPTRELVFNSLLSRWNRYSGISFDSIALESIFPSFFDIQTKLTDEAYKNQSIGCVGEIHYRLLGEVEPAKIKAINALADFALYAGVGRKTTMGMGMTRRISKDKR</sequence>
<dbReference type="Pfam" id="PF10040">
    <property type="entry name" value="CRISPR_Cas6"/>
    <property type="match status" value="1"/>
</dbReference>
<dbReference type="InterPro" id="IPR045747">
    <property type="entry name" value="CRISPR-assoc_prot_Cas6_N_sf"/>
</dbReference>
<dbReference type="Gene3D" id="3.30.70.1900">
    <property type="match status" value="1"/>
</dbReference>
<dbReference type="GO" id="GO:0004519">
    <property type="term" value="F:endonuclease activity"/>
    <property type="evidence" value="ECO:0007669"/>
    <property type="project" value="UniProtKB-KW"/>
</dbReference>
<evidence type="ECO:0000313" key="7">
    <source>
        <dbReference type="EMBL" id="AKE65995.1"/>
    </source>
</evidence>
<dbReference type="HOGENOM" id="CLU_063836_0_0_3"/>
<dbReference type="Proteomes" id="UP000034103">
    <property type="component" value="Chromosome"/>
</dbReference>
<dbReference type="RefSeq" id="WP_046663053.1">
    <property type="nucleotide sequence ID" value="NZ_CP011304.1"/>
</dbReference>
<reference evidence="7 8" key="1">
    <citation type="journal article" date="2015" name="Genome Announc.">
        <title>Complete Genome Sequence of Microcystis aeruginosa NIES-2549, a Bloom-Forming Cyanobacterium from Lake Kasumigaura, Japan.</title>
        <authorList>
            <person name="Yamaguchi H."/>
            <person name="Suzuki S."/>
            <person name="Tanabe Y."/>
            <person name="Osana Y."/>
            <person name="Shimura Y."/>
            <person name="Ishida K."/>
            <person name="Kawachi M."/>
        </authorList>
    </citation>
    <scope>NUCLEOTIDE SEQUENCE [LARGE SCALE GENOMIC DNA]</scope>
    <source>
        <strain evidence="7 8">NIES-2549</strain>
    </source>
</reference>
<dbReference type="InterPro" id="IPR045648">
    <property type="entry name" value="CRISPR-assoc_Cas6-like_N"/>
</dbReference>
<proteinExistence type="predicted"/>
<dbReference type="PATRIC" id="fig|1641812.3.peg.3783"/>
<keyword evidence="1" id="KW-0540">Nuclease</keyword>
<organism evidence="7 8">
    <name type="scientific">Microcystis aeruginosa NIES-2549</name>
    <dbReference type="NCBI Taxonomy" id="1641812"/>
    <lineage>
        <taxon>Bacteria</taxon>
        <taxon>Bacillati</taxon>
        <taxon>Cyanobacteriota</taxon>
        <taxon>Cyanophyceae</taxon>
        <taxon>Oscillatoriophycideae</taxon>
        <taxon>Chroococcales</taxon>
        <taxon>Microcystaceae</taxon>
        <taxon>Microcystis</taxon>
    </lineage>
</organism>
<keyword evidence="3" id="KW-0378">Hydrolase</keyword>
<name>A0A0F6RN02_MICAE</name>
<accession>A0A0F6RN02</accession>
<keyword evidence="2" id="KW-0255">Endonuclease</keyword>
<evidence type="ECO:0000259" key="6">
    <source>
        <dbReference type="Pfam" id="PF19308"/>
    </source>
</evidence>
<evidence type="ECO:0000259" key="5">
    <source>
        <dbReference type="Pfam" id="PF10040"/>
    </source>
</evidence>
<dbReference type="Pfam" id="PF19308">
    <property type="entry name" value="CRISPR_Cas6_N"/>
    <property type="match status" value="1"/>
</dbReference>
<dbReference type="CDD" id="cd21141">
    <property type="entry name" value="Cas6_III-like"/>
    <property type="match status" value="1"/>
</dbReference>
<dbReference type="NCBIfam" id="TIGR01877">
    <property type="entry name" value="cas_cas6"/>
    <property type="match status" value="1"/>
</dbReference>